<keyword evidence="8" id="KW-1185">Reference proteome</keyword>
<proteinExistence type="predicted"/>
<dbReference type="PANTHER" id="PTHR32322">
    <property type="entry name" value="INNER MEMBRANE TRANSPORTER"/>
    <property type="match status" value="1"/>
</dbReference>
<name>A0AA41WYK8_9ALTE</name>
<dbReference type="Proteomes" id="UP001165413">
    <property type="component" value="Unassembled WGS sequence"/>
</dbReference>
<dbReference type="InterPro" id="IPR037185">
    <property type="entry name" value="EmrE-like"/>
</dbReference>
<comment type="subcellular location">
    <subcellularLocation>
        <location evidence="1">Membrane</location>
        <topology evidence="1">Multi-pass membrane protein</topology>
    </subcellularLocation>
</comment>
<feature type="transmembrane region" description="Helical" evidence="5">
    <location>
        <begin position="100"/>
        <end position="119"/>
    </location>
</feature>
<evidence type="ECO:0000256" key="4">
    <source>
        <dbReference type="ARBA" id="ARBA00023136"/>
    </source>
</evidence>
<feature type="transmembrane region" description="Helical" evidence="5">
    <location>
        <begin position="212"/>
        <end position="232"/>
    </location>
</feature>
<reference evidence="7" key="1">
    <citation type="submission" date="2022-07" db="EMBL/GenBank/DDBJ databases">
        <title>Characterization of the Novel Bacterium Alteromonas immobilis LMIT006 and Alteromonas gregis LMIT007.</title>
        <authorList>
            <person name="Lin X."/>
        </authorList>
    </citation>
    <scope>NUCLEOTIDE SEQUENCE</scope>
    <source>
        <strain evidence="7">LMIT007</strain>
    </source>
</reference>
<evidence type="ECO:0000313" key="7">
    <source>
        <dbReference type="EMBL" id="MCP3428892.1"/>
    </source>
</evidence>
<protein>
    <submittedName>
        <fullName evidence="7">DMT family transporter</fullName>
    </submittedName>
</protein>
<feature type="transmembrane region" description="Helical" evidence="5">
    <location>
        <begin position="266"/>
        <end position="283"/>
    </location>
</feature>
<evidence type="ECO:0000256" key="1">
    <source>
        <dbReference type="ARBA" id="ARBA00004141"/>
    </source>
</evidence>
<dbReference type="AlphaFoldDB" id="A0AA41WYK8"/>
<comment type="caution">
    <text evidence="7">The sequence shown here is derived from an EMBL/GenBank/DDBJ whole genome shotgun (WGS) entry which is preliminary data.</text>
</comment>
<evidence type="ECO:0000313" key="8">
    <source>
        <dbReference type="Proteomes" id="UP001165413"/>
    </source>
</evidence>
<sequence>MSTYLLGLGALIAFAANSVLCRIALHTTTIDPASFTTLRIISAAGFLSLLVVFRSVTSTTPAKHNTLAYLWQQGTWPGVFALFAYAALFSFAYIELTAATGALILFGWVQFTMLAVGFYQGARFSLLQWIGFSIAVAGVLALFLPSVTQPDMFSAILMAGAGIAWGIYSLLGKGVQQPLLMTQGNFLKSVPLTLLLSIVLISSWSIDTTGVLLALASGILASGVGYAIWYAVLPKIQATEAATMQLSVPVIATLGGVVLLHEPLTLVFVLSACAILGGIFLVLKPSFNKL</sequence>
<keyword evidence="2 5" id="KW-0812">Transmembrane</keyword>
<dbReference type="GO" id="GO:0016020">
    <property type="term" value="C:membrane"/>
    <property type="evidence" value="ECO:0007669"/>
    <property type="project" value="UniProtKB-SubCell"/>
</dbReference>
<evidence type="ECO:0000256" key="3">
    <source>
        <dbReference type="ARBA" id="ARBA00022989"/>
    </source>
</evidence>
<dbReference type="PANTHER" id="PTHR32322:SF9">
    <property type="entry name" value="AMINO-ACID METABOLITE EFFLUX PUMP-RELATED"/>
    <property type="match status" value="1"/>
</dbReference>
<keyword evidence="4 5" id="KW-0472">Membrane</keyword>
<keyword evidence="3 5" id="KW-1133">Transmembrane helix</keyword>
<feature type="transmembrane region" description="Helical" evidence="5">
    <location>
        <begin position="244"/>
        <end position="260"/>
    </location>
</feature>
<dbReference type="InterPro" id="IPR000620">
    <property type="entry name" value="EamA_dom"/>
</dbReference>
<feature type="transmembrane region" description="Helical" evidence="5">
    <location>
        <begin position="153"/>
        <end position="174"/>
    </location>
</feature>
<dbReference type="EMBL" id="JANATA010000012">
    <property type="protein sequence ID" value="MCP3428892.1"/>
    <property type="molecule type" value="Genomic_DNA"/>
</dbReference>
<evidence type="ECO:0000259" key="6">
    <source>
        <dbReference type="Pfam" id="PF00892"/>
    </source>
</evidence>
<feature type="domain" description="EamA" evidence="6">
    <location>
        <begin position="153"/>
        <end position="283"/>
    </location>
</feature>
<dbReference type="RefSeq" id="WP_254100635.1">
    <property type="nucleotide sequence ID" value="NZ_JANATA010000012.1"/>
</dbReference>
<accession>A0AA41WYK8</accession>
<feature type="transmembrane region" description="Helical" evidence="5">
    <location>
        <begin position="76"/>
        <end position="94"/>
    </location>
</feature>
<dbReference type="SUPFAM" id="SSF103481">
    <property type="entry name" value="Multidrug resistance efflux transporter EmrE"/>
    <property type="match status" value="2"/>
</dbReference>
<feature type="transmembrane region" description="Helical" evidence="5">
    <location>
        <begin position="186"/>
        <end position="206"/>
    </location>
</feature>
<gene>
    <name evidence="7" type="ORF">NLF92_08020</name>
</gene>
<feature type="transmembrane region" description="Helical" evidence="5">
    <location>
        <begin position="126"/>
        <end position="147"/>
    </location>
</feature>
<dbReference type="Pfam" id="PF00892">
    <property type="entry name" value="EamA"/>
    <property type="match status" value="1"/>
</dbReference>
<evidence type="ECO:0000256" key="5">
    <source>
        <dbReference type="SAM" id="Phobius"/>
    </source>
</evidence>
<dbReference type="InterPro" id="IPR050638">
    <property type="entry name" value="AA-Vitamin_Transporters"/>
</dbReference>
<evidence type="ECO:0000256" key="2">
    <source>
        <dbReference type="ARBA" id="ARBA00022692"/>
    </source>
</evidence>
<organism evidence="7 8">
    <name type="scientific">Opacimonas viscosa</name>
    <dbReference type="NCBI Taxonomy" id="2961944"/>
    <lineage>
        <taxon>Bacteria</taxon>
        <taxon>Pseudomonadati</taxon>
        <taxon>Pseudomonadota</taxon>
        <taxon>Gammaproteobacteria</taxon>
        <taxon>Alteromonadales</taxon>
        <taxon>Alteromonadaceae</taxon>
        <taxon>Opacimonas</taxon>
    </lineage>
</organism>
<feature type="transmembrane region" description="Helical" evidence="5">
    <location>
        <begin position="37"/>
        <end position="56"/>
    </location>
</feature>